<feature type="region of interest" description="Disordered" evidence="1">
    <location>
        <begin position="15"/>
        <end position="37"/>
    </location>
</feature>
<evidence type="ECO:0000313" key="2">
    <source>
        <dbReference type="EMBL" id="ELY93760.1"/>
    </source>
</evidence>
<keyword evidence="3" id="KW-1185">Reference proteome</keyword>
<dbReference type="EMBL" id="AOIL01000019">
    <property type="protein sequence ID" value="ELY93760.1"/>
    <property type="molecule type" value="Genomic_DNA"/>
</dbReference>
<comment type="caution">
    <text evidence="2">The sequence shown here is derived from an EMBL/GenBank/DDBJ whole genome shotgun (WGS) entry which is preliminary data.</text>
</comment>
<protein>
    <submittedName>
        <fullName evidence="2">Uncharacterized protein</fullName>
    </submittedName>
</protein>
<evidence type="ECO:0000313" key="3">
    <source>
        <dbReference type="Proteomes" id="UP000011648"/>
    </source>
</evidence>
<accession>M0A4T4</accession>
<name>M0A4T4_9EURY</name>
<organism evidence="2 3">
    <name type="scientific">Natrialba taiwanensis DSM 12281</name>
    <dbReference type="NCBI Taxonomy" id="1230458"/>
    <lineage>
        <taxon>Archaea</taxon>
        <taxon>Methanobacteriati</taxon>
        <taxon>Methanobacteriota</taxon>
        <taxon>Stenosarchaea group</taxon>
        <taxon>Halobacteria</taxon>
        <taxon>Halobacteriales</taxon>
        <taxon>Natrialbaceae</taxon>
        <taxon>Natrialba</taxon>
    </lineage>
</organism>
<sequence length="97" mass="11017">MSDARVLMPDSVANTLTPTPLRATLGSDLTRPKKKKERIRQIPTKLCQLAWTEDPDSWGFVFYKYSDNRYEPSIMLDNSFASPPESCSDTAAQLYLQ</sequence>
<dbReference type="Proteomes" id="UP000011648">
    <property type="component" value="Unassembled WGS sequence"/>
</dbReference>
<evidence type="ECO:0000256" key="1">
    <source>
        <dbReference type="SAM" id="MobiDB-lite"/>
    </source>
</evidence>
<gene>
    <name evidence="2" type="ORF">C484_07766</name>
</gene>
<reference evidence="2 3" key="1">
    <citation type="journal article" date="2014" name="PLoS Genet.">
        <title>Phylogenetically driven sequencing of extremely halophilic archaea reveals strategies for static and dynamic osmo-response.</title>
        <authorList>
            <person name="Becker E.A."/>
            <person name="Seitzer P.M."/>
            <person name="Tritt A."/>
            <person name="Larsen D."/>
            <person name="Krusor M."/>
            <person name="Yao A.I."/>
            <person name="Wu D."/>
            <person name="Madern D."/>
            <person name="Eisen J.A."/>
            <person name="Darling A.E."/>
            <person name="Facciotti M.T."/>
        </authorList>
    </citation>
    <scope>NUCLEOTIDE SEQUENCE [LARGE SCALE GENOMIC DNA]</scope>
    <source>
        <strain evidence="2 3">DSM 12281</strain>
    </source>
</reference>
<dbReference type="AlphaFoldDB" id="M0A4T4"/>
<proteinExistence type="predicted"/>